<protein>
    <recommendedName>
        <fullName evidence="3 8">Dihydrofolate reductase</fullName>
        <ecNumber evidence="3 8">1.5.1.3</ecNumber>
    </recommendedName>
</protein>
<dbReference type="Proteomes" id="UP000018439">
    <property type="component" value="Chromosome"/>
</dbReference>
<dbReference type="PIRSF" id="PIRSF000194">
    <property type="entry name" value="DHFR"/>
    <property type="match status" value="1"/>
</dbReference>
<dbReference type="EC" id="1.5.1.3" evidence="3 8"/>
<evidence type="ECO:0000259" key="9">
    <source>
        <dbReference type="PROSITE" id="PS51330"/>
    </source>
</evidence>
<dbReference type="GO" id="GO:0070401">
    <property type="term" value="F:NADP+ binding"/>
    <property type="evidence" value="ECO:0007669"/>
    <property type="project" value="UniProtKB-ARBA"/>
</dbReference>
<keyword evidence="6 8" id="KW-0560">Oxidoreductase</keyword>
<dbReference type="UniPathway" id="UPA00077">
    <property type="reaction ID" value="UER00158"/>
</dbReference>
<evidence type="ECO:0000256" key="5">
    <source>
        <dbReference type="ARBA" id="ARBA00022857"/>
    </source>
</evidence>
<dbReference type="PROSITE" id="PS51330">
    <property type="entry name" value="DHFR_2"/>
    <property type="match status" value="1"/>
</dbReference>
<reference evidence="10 11" key="1">
    <citation type="journal article" date="2011" name="Stand. Genomic Sci.">
        <title>Non-contiguous finished genome sequence of Bacteroides coprosuis type strain (PC139).</title>
        <authorList>
            <person name="Land M."/>
            <person name="Held B."/>
            <person name="Gronow S."/>
            <person name="Abt B."/>
            <person name="Lucas S."/>
            <person name="Del Rio T.G."/>
            <person name="Nolan M."/>
            <person name="Tice H."/>
            <person name="Cheng J.F."/>
            <person name="Pitluck S."/>
            <person name="Liolios K."/>
            <person name="Pagani I."/>
            <person name="Ivanova N."/>
            <person name="Mavromatis K."/>
            <person name="Mikhailova N."/>
            <person name="Pati A."/>
            <person name="Tapia R."/>
            <person name="Han C."/>
            <person name="Goodwin L."/>
            <person name="Chen A."/>
            <person name="Palaniappan K."/>
            <person name="Hauser L."/>
            <person name="Brambilla E.M."/>
            <person name="Rohde M."/>
            <person name="Goker M."/>
            <person name="Detter J.C."/>
            <person name="Woyke T."/>
            <person name="Bristow J."/>
            <person name="Eisen J.A."/>
            <person name="Markowitz V."/>
            <person name="Hugenholtz P."/>
            <person name="Kyrpides N.C."/>
            <person name="Klenk H.P."/>
            <person name="Lapidus A."/>
        </authorList>
    </citation>
    <scope>NUCLEOTIDE SEQUENCE</scope>
    <source>
        <strain evidence="10 11">DSM 18011</strain>
    </source>
</reference>
<evidence type="ECO:0000256" key="1">
    <source>
        <dbReference type="ARBA" id="ARBA00004903"/>
    </source>
</evidence>
<dbReference type="PANTHER" id="PTHR48069:SF3">
    <property type="entry name" value="DIHYDROFOLATE REDUCTASE"/>
    <property type="match status" value="1"/>
</dbReference>
<comment type="pathway">
    <text evidence="1 8">Cofactor biosynthesis; tetrahydrofolate biosynthesis; 5,6,7,8-tetrahydrofolate from 7,8-dihydrofolate: step 1/1.</text>
</comment>
<dbReference type="PANTHER" id="PTHR48069">
    <property type="entry name" value="DIHYDROFOLATE REDUCTASE"/>
    <property type="match status" value="1"/>
</dbReference>
<dbReference type="SUPFAM" id="SSF53597">
    <property type="entry name" value="Dihydrofolate reductase-like"/>
    <property type="match status" value="1"/>
</dbReference>
<dbReference type="InterPro" id="IPR001796">
    <property type="entry name" value="DHFR_dom"/>
</dbReference>
<name>F3ZP58_9BACE</name>
<dbReference type="InterPro" id="IPR024072">
    <property type="entry name" value="DHFR-like_dom_sf"/>
</dbReference>
<dbReference type="GO" id="GO:0046452">
    <property type="term" value="P:dihydrofolate metabolic process"/>
    <property type="evidence" value="ECO:0007669"/>
    <property type="project" value="TreeGrafter"/>
</dbReference>
<comment type="catalytic activity">
    <reaction evidence="8">
        <text>(6S)-5,6,7,8-tetrahydrofolate + NADP(+) = 7,8-dihydrofolate + NADPH + H(+)</text>
        <dbReference type="Rhea" id="RHEA:15009"/>
        <dbReference type="ChEBI" id="CHEBI:15378"/>
        <dbReference type="ChEBI" id="CHEBI:57451"/>
        <dbReference type="ChEBI" id="CHEBI:57453"/>
        <dbReference type="ChEBI" id="CHEBI:57783"/>
        <dbReference type="ChEBI" id="CHEBI:58349"/>
        <dbReference type="EC" id="1.5.1.3"/>
    </reaction>
</comment>
<dbReference type="HOGENOM" id="CLU_043966_5_2_10"/>
<dbReference type="AlphaFoldDB" id="F3ZP58"/>
<sequence length="164" mass="18826">MPKITLIAAIDRNNAIGYKNQLLYKLPNDLKRFKELTTGHTLIMGRKTFESLPKGALPNRRNIVLSKSVSTPYPKTEVFESLEKALAQCSEDEKVFIMGGEKVYHQTLSIANVLEITEIDSEVSEADAFFPEINKNVWIEKKRIPHPADDKHAFDFYYVTYMKE</sequence>
<dbReference type="eggNOG" id="COG0262">
    <property type="taxonomic scope" value="Bacteria"/>
</dbReference>
<keyword evidence="4 8" id="KW-0554">One-carbon metabolism</keyword>
<evidence type="ECO:0000256" key="4">
    <source>
        <dbReference type="ARBA" id="ARBA00022563"/>
    </source>
</evidence>
<accession>F3ZP58</accession>
<dbReference type="Pfam" id="PF00186">
    <property type="entry name" value="DHFR_1"/>
    <property type="match status" value="1"/>
</dbReference>
<dbReference type="CDD" id="cd00209">
    <property type="entry name" value="DHFR"/>
    <property type="match status" value="1"/>
</dbReference>
<keyword evidence="5 8" id="KW-0521">NADP</keyword>
<evidence type="ECO:0000256" key="8">
    <source>
        <dbReference type="PIRNR" id="PIRNR000194"/>
    </source>
</evidence>
<evidence type="ECO:0000313" key="10">
    <source>
        <dbReference type="EMBL" id="EGJ70285.1"/>
    </source>
</evidence>
<organism evidence="10 11">
    <name type="scientific">Bacteroides coprosuis DSM 18011</name>
    <dbReference type="NCBI Taxonomy" id="679937"/>
    <lineage>
        <taxon>Bacteria</taxon>
        <taxon>Pseudomonadati</taxon>
        <taxon>Bacteroidota</taxon>
        <taxon>Bacteroidia</taxon>
        <taxon>Bacteroidales</taxon>
        <taxon>Bacteroidaceae</taxon>
        <taxon>Bacteroides</taxon>
    </lineage>
</organism>
<evidence type="ECO:0000256" key="7">
    <source>
        <dbReference type="ARBA" id="ARBA00025067"/>
    </source>
</evidence>
<dbReference type="GO" id="GO:0005829">
    <property type="term" value="C:cytosol"/>
    <property type="evidence" value="ECO:0007669"/>
    <property type="project" value="TreeGrafter"/>
</dbReference>
<dbReference type="GO" id="GO:0046654">
    <property type="term" value="P:tetrahydrofolate biosynthetic process"/>
    <property type="evidence" value="ECO:0007669"/>
    <property type="project" value="UniProtKB-UniPathway"/>
</dbReference>
<dbReference type="STRING" id="679937.Bcop_0065"/>
<dbReference type="GO" id="GO:0006730">
    <property type="term" value="P:one-carbon metabolic process"/>
    <property type="evidence" value="ECO:0007669"/>
    <property type="project" value="UniProtKB-KW"/>
</dbReference>
<dbReference type="InterPro" id="IPR012259">
    <property type="entry name" value="DHFR"/>
</dbReference>
<evidence type="ECO:0000313" key="11">
    <source>
        <dbReference type="Proteomes" id="UP000018439"/>
    </source>
</evidence>
<feature type="domain" description="DHFR" evidence="9">
    <location>
        <begin position="3"/>
        <end position="163"/>
    </location>
</feature>
<dbReference type="GO" id="GO:0046655">
    <property type="term" value="P:folic acid metabolic process"/>
    <property type="evidence" value="ECO:0007669"/>
    <property type="project" value="TreeGrafter"/>
</dbReference>
<proteinExistence type="inferred from homology"/>
<comment type="function">
    <text evidence="7 8">Key enzyme in folate metabolism. Catalyzes an essential reaction for de novo glycine and purine synthesis, and for DNA precursor synthesis.</text>
</comment>
<evidence type="ECO:0000256" key="2">
    <source>
        <dbReference type="ARBA" id="ARBA00009539"/>
    </source>
</evidence>
<dbReference type="GO" id="GO:0004146">
    <property type="term" value="F:dihydrofolate reductase activity"/>
    <property type="evidence" value="ECO:0007669"/>
    <property type="project" value="UniProtKB-EC"/>
</dbReference>
<dbReference type="FunFam" id="3.40.430.10:FF:000001">
    <property type="entry name" value="Dihydrofolate reductase"/>
    <property type="match status" value="1"/>
</dbReference>
<dbReference type="OrthoDB" id="9804315at2"/>
<dbReference type="PRINTS" id="PR00070">
    <property type="entry name" value="DHFR"/>
</dbReference>
<comment type="similarity">
    <text evidence="2 8">Belongs to the dihydrofolate reductase family.</text>
</comment>
<dbReference type="Gene3D" id="3.40.430.10">
    <property type="entry name" value="Dihydrofolate Reductase, subunit A"/>
    <property type="match status" value="1"/>
</dbReference>
<evidence type="ECO:0000256" key="3">
    <source>
        <dbReference type="ARBA" id="ARBA00012856"/>
    </source>
</evidence>
<dbReference type="EMBL" id="CM001167">
    <property type="protein sequence ID" value="EGJ70285.1"/>
    <property type="molecule type" value="Genomic_DNA"/>
</dbReference>
<keyword evidence="11" id="KW-1185">Reference proteome</keyword>
<gene>
    <name evidence="10" type="ORF">Bcop_0065</name>
</gene>
<evidence type="ECO:0000256" key="6">
    <source>
        <dbReference type="ARBA" id="ARBA00023002"/>
    </source>
</evidence>